<dbReference type="PANTHER" id="PTHR31018">
    <property type="entry name" value="SPORULATION-SPECIFIC PROTEIN-RELATED"/>
    <property type="match status" value="1"/>
</dbReference>
<reference evidence="7 8" key="1">
    <citation type="submission" date="2013-03" db="EMBL/GenBank/DDBJ databases">
        <title>The Genome Sequence of Capronia epimyces CBS 606.96.</title>
        <authorList>
            <consortium name="The Broad Institute Genomics Platform"/>
            <person name="Cuomo C."/>
            <person name="de Hoog S."/>
            <person name="Gorbushina A."/>
            <person name="Walker B."/>
            <person name="Young S.K."/>
            <person name="Zeng Q."/>
            <person name="Gargeya S."/>
            <person name="Fitzgerald M."/>
            <person name="Haas B."/>
            <person name="Abouelleil A."/>
            <person name="Allen A.W."/>
            <person name="Alvarado L."/>
            <person name="Arachchi H.M."/>
            <person name="Berlin A.M."/>
            <person name="Chapman S.B."/>
            <person name="Gainer-Dewar J."/>
            <person name="Goldberg J."/>
            <person name="Griggs A."/>
            <person name="Gujja S."/>
            <person name="Hansen M."/>
            <person name="Howarth C."/>
            <person name="Imamovic A."/>
            <person name="Ireland A."/>
            <person name="Larimer J."/>
            <person name="McCowan C."/>
            <person name="Murphy C."/>
            <person name="Pearson M."/>
            <person name="Poon T.W."/>
            <person name="Priest M."/>
            <person name="Roberts A."/>
            <person name="Saif S."/>
            <person name="Shea T."/>
            <person name="Sisk P."/>
            <person name="Sykes S."/>
            <person name="Wortman J."/>
            <person name="Nusbaum C."/>
            <person name="Birren B."/>
        </authorList>
    </citation>
    <scope>NUCLEOTIDE SEQUENCE [LARGE SCALE GENOMIC DNA]</scope>
    <source>
        <strain evidence="7 8">CBS 606.96</strain>
    </source>
</reference>
<evidence type="ECO:0000256" key="5">
    <source>
        <dbReference type="ARBA" id="ARBA00023180"/>
    </source>
</evidence>
<keyword evidence="8" id="KW-1185">Reference proteome</keyword>
<name>W9Y5E3_9EURO</name>
<keyword evidence="5" id="KW-0325">Glycoprotein</keyword>
<dbReference type="GeneID" id="19173989"/>
<dbReference type="RefSeq" id="XP_007738189.1">
    <property type="nucleotide sequence ID" value="XM_007739999.1"/>
</dbReference>
<dbReference type="SUPFAM" id="SSF52058">
    <property type="entry name" value="L domain-like"/>
    <property type="match status" value="2"/>
</dbReference>
<dbReference type="Gene3D" id="3.80.20.20">
    <property type="entry name" value="Receptor L-domain"/>
    <property type="match status" value="1"/>
</dbReference>
<dbReference type="Proteomes" id="UP000019478">
    <property type="component" value="Unassembled WGS sequence"/>
</dbReference>
<dbReference type="InterPro" id="IPR051648">
    <property type="entry name" value="CWI-Assembly_Regulator"/>
</dbReference>
<evidence type="ECO:0000313" key="8">
    <source>
        <dbReference type="Proteomes" id="UP000019478"/>
    </source>
</evidence>
<dbReference type="GO" id="GO:0009277">
    <property type="term" value="C:fungal-type cell wall"/>
    <property type="evidence" value="ECO:0007669"/>
    <property type="project" value="TreeGrafter"/>
</dbReference>
<dbReference type="HOGENOM" id="CLU_035846_0_1_1"/>
<evidence type="ECO:0000256" key="2">
    <source>
        <dbReference type="ARBA" id="ARBA00022512"/>
    </source>
</evidence>
<organism evidence="7 8">
    <name type="scientific">Capronia epimyces CBS 606.96</name>
    <dbReference type="NCBI Taxonomy" id="1182542"/>
    <lineage>
        <taxon>Eukaryota</taxon>
        <taxon>Fungi</taxon>
        <taxon>Dikarya</taxon>
        <taxon>Ascomycota</taxon>
        <taxon>Pezizomycotina</taxon>
        <taxon>Eurotiomycetes</taxon>
        <taxon>Chaetothyriomycetidae</taxon>
        <taxon>Chaetothyriales</taxon>
        <taxon>Herpotrichiellaceae</taxon>
        <taxon>Capronia</taxon>
    </lineage>
</organism>
<evidence type="ECO:0000256" key="4">
    <source>
        <dbReference type="ARBA" id="ARBA00022729"/>
    </source>
</evidence>
<dbReference type="EMBL" id="AMGY01000010">
    <property type="protein sequence ID" value="EXJ77679.1"/>
    <property type="molecule type" value="Genomic_DNA"/>
</dbReference>
<gene>
    <name evidence="7" type="ORF">A1O3_09908</name>
</gene>
<evidence type="ECO:0000313" key="7">
    <source>
        <dbReference type="EMBL" id="EXJ77679.1"/>
    </source>
</evidence>
<keyword evidence="4 6" id="KW-0732">Signal</keyword>
<evidence type="ECO:0008006" key="9">
    <source>
        <dbReference type="Google" id="ProtNLM"/>
    </source>
</evidence>
<dbReference type="GO" id="GO:0031505">
    <property type="term" value="P:fungal-type cell wall organization"/>
    <property type="evidence" value="ECO:0007669"/>
    <property type="project" value="TreeGrafter"/>
</dbReference>
<evidence type="ECO:0000256" key="3">
    <source>
        <dbReference type="ARBA" id="ARBA00022525"/>
    </source>
</evidence>
<dbReference type="OrthoDB" id="536881at2759"/>
<protein>
    <recommendedName>
        <fullName evidence="9">Protein ecm33</fullName>
    </recommendedName>
</protein>
<dbReference type="GO" id="GO:0005886">
    <property type="term" value="C:plasma membrane"/>
    <property type="evidence" value="ECO:0007669"/>
    <property type="project" value="TreeGrafter"/>
</dbReference>
<proteinExistence type="predicted"/>
<dbReference type="STRING" id="1182542.W9Y5E3"/>
<feature type="signal peptide" evidence="6">
    <location>
        <begin position="1"/>
        <end position="19"/>
    </location>
</feature>
<dbReference type="eggNOG" id="ENOG502QUZC">
    <property type="taxonomic scope" value="Eukaryota"/>
</dbReference>
<dbReference type="GO" id="GO:0009986">
    <property type="term" value="C:cell surface"/>
    <property type="evidence" value="ECO:0007669"/>
    <property type="project" value="TreeGrafter"/>
</dbReference>
<dbReference type="Pfam" id="PF12454">
    <property type="entry name" value="Ecm33"/>
    <property type="match status" value="1"/>
</dbReference>
<dbReference type="AlphaFoldDB" id="W9Y5E3"/>
<comment type="subcellular location">
    <subcellularLocation>
        <location evidence="1">Secreted</location>
        <location evidence="1">Cell wall</location>
    </subcellularLocation>
</comment>
<feature type="chain" id="PRO_5004934954" description="Protein ecm33" evidence="6">
    <location>
        <begin position="20"/>
        <end position="402"/>
    </location>
</feature>
<keyword evidence="3" id="KW-0964">Secreted</keyword>
<accession>W9Y5E3</accession>
<evidence type="ECO:0000256" key="6">
    <source>
        <dbReference type="SAM" id="SignalP"/>
    </source>
</evidence>
<evidence type="ECO:0000256" key="1">
    <source>
        <dbReference type="ARBA" id="ARBA00004191"/>
    </source>
</evidence>
<sequence length="402" mass="41330">MAFTKFILPTLALASSVLAATDICDGPSITIASSADAEQIAGCKTYDGDVIIDSSASGQLSINGVQQITGDLTGNNVTQLTAITSDQINSIGGTFSLTGLTILSTLQFNSLTAVNKINWVGLPALQSLNFDQGLSKSNQIYISNTQLNNINGIELTAVGSMDINNNPYLTTVNVNDLANVTTALSFSANGRDLAISFPNLQDAANLTFRNVSKVDMPSLANVAGSMGFYSDSFQTFSAPNLTATGGTLAFVDSPELSNLSFPSLTQIGGGFLIANNTRLKAIKGFPKLKTIVGALDFAGTFDNVTLPSLTDVRGGSNVQTKSTNTSICDEFDQAHDNGVIKGVNTCVTGKANPETNPSATGGGSSATASATSSAKNDASGITFGVSTPLTGLGALIAAMLFI</sequence>
<dbReference type="InterPro" id="IPR036941">
    <property type="entry name" value="Rcpt_L-dom_sf"/>
</dbReference>
<keyword evidence="2" id="KW-0134">Cell wall</keyword>
<dbReference type="PANTHER" id="PTHR31018:SF3">
    <property type="entry name" value="RECEPTOR PROTEIN-TYROSINE KINASE"/>
    <property type="match status" value="1"/>
</dbReference>
<comment type="caution">
    <text evidence="7">The sequence shown here is derived from an EMBL/GenBank/DDBJ whole genome shotgun (WGS) entry which is preliminary data.</text>
</comment>